<dbReference type="Gene3D" id="3.40.30.10">
    <property type="entry name" value="Glutaredoxin"/>
    <property type="match status" value="1"/>
</dbReference>
<dbReference type="PANTHER" id="PTHR11592:SF88">
    <property type="entry name" value="GLUTATHIONE PEROXIDASE-RELATED"/>
    <property type="match status" value="1"/>
</dbReference>
<evidence type="ECO:0000313" key="11">
    <source>
        <dbReference type="RefSeq" id="XP_013783451.1"/>
    </source>
</evidence>
<evidence type="ECO:0000313" key="10">
    <source>
        <dbReference type="Proteomes" id="UP000694941"/>
    </source>
</evidence>
<dbReference type="SUPFAM" id="SSF52833">
    <property type="entry name" value="Thioredoxin-like"/>
    <property type="match status" value="1"/>
</dbReference>
<comment type="subcellular location">
    <subcellularLocation>
        <location evidence="2">Secreted</location>
    </subcellularLocation>
</comment>
<evidence type="ECO:0000256" key="5">
    <source>
        <dbReference type="ARBA" id="ARBA00022525"/>
    </source>
</evidence>
<evidence type="ECO:0000256" key="7">
    <source>
        <dbReference type="ARBA" id="ARBA00022729"/>
    </source>
</evidence>
<dbReference type="PIRSF" id="PIRSF000303">
    <property type="entry name" value="Glutathion_perox"/>
    <property type="match status" value="1"/>
</dbReference>
<evidence type="ECO:0000256" key="2">
    <source>
        <dbReference type="ARBA" id="ARBA00004613"/>
    </source>
</evidence>
<comment type="catalytic activity">
    <reaction evidence="1">
        <text>2 glutathione + H2O2 = glutathione disulfide + 2 H2O</text>
        <dbReference type="Rhea" id="RHEA:16833"/>
        <dbReference type="ChEBI" id="CHEBI:15377"/>
        <dbReference type="ChEBI" id="CHEBI:16240"/>
        <dbReference type="ChEBI" id="CHEBI:57925"/>
        <dbReference type="ChEBI" id="CHEBI:58297"/>
        <dbReference type="EC" id="1.11.1.9"/>
    </reaction>
</comment>
<dbReference type="PRINTS" id="PR01011">
    <property type="entry name" value="GLUTPROXDASE"/>
</dbReference>
<gene>
    <name evidence="11" type="primary">LOC106467630</name>
</gene>
<name>A0ABM1BJW9_LIMPO</name>
<dbReference type="GeneID" id="106467630"/>
<dbReference type="RefSeq" id="XP_013783451.1">
    <property type="nucleotide sequence ID" value="XM_013927997.2"/>
</dbReference>
<accession>A0ABM1BJW9</accession>
<protein>
    <recommendedName>
        <fullName evidence="4 9">Glutathione peroxidase</fullName>
    </recommendedName>
</protein>
<proteinExistence type="inferred from homology"/>
<evidence type="ECO:0000256" key="1">
    <source>
        <dbReference type="ARBA" id="ARBA00000217"/>
    </source>
</evidence>
<evidence type="ECO:0000256" key="8">
    <source>
        <dbReference type="ARBA" id="ARBA00023002"/>
    </source>
</evidence>
<organism evidence="10 11">
    <name type="scientific">Limulus polyphemus</name>
    <name type="common">Atlantic horseshoe crab</name>
    <dbReference type="NCBI Taxonomy" id="6850"/>
    <lineage>
        <taxon>Eukaryota</taxon>
        <taxon>Metazoa</taxon>
        <taxon>Ecdysozoa</taxon>
        <taxon>Arthropoda</taxon>
        <taxon>Chelicerata</taxon>
        <taxon>Merostomata</taxon>
        <taxon>Xiphosura</taxon>
        <taxon>Limulidae</taxon>
        <taxon>Limulus</taxon>
    </lineage>
</organism>
<dbReference type="PROSITE" id="PS00763">
    <property type="entry name" value="GLUTATHIONE_PEROXID_2"/>
    <property type="match status" value="1"/>
</dbReference>
<dbReference type="InterPro" id="IPR000889">
    <property type="entry name" value="Glutathione_peroxidase"/>
</dbReference>
<evidence type="ECO:0000256" key="6">
    <source>
        <dbReference type="ARBA" id="ARBA00022559"/>
    </source>
</evidence>
<dbReference type="Proteomes" id="UP000694941">
    <property type="component" value="Unplaced"/>
</dbReference>
<keyword evidence="7" id="KW-0732">Signal</keyword>
<reference evidence="11" key="1">
    <citation type="submission" date="2025-08" db="UniProtKB">
        <authorList>
            <consortium name="RefSeq"/>
        </authorList>
    </citation>
    <scope>IDENTIFICATION</scope>
    <source>
        <tissue evidence="11">Muscle</tissue>
    </source>
</reference>
<dbReference type="Pfam" id="PF00255">
    <property type="entry name" value="GSHPx"/>
    <property type="match status" value="1"/>
</dbReference>
<dbReference type="InterPro" id="IPR036249">
    <property type="entry name" value="Thioredoxin-like_sf"/>
</dbReference>
<comment type="similarity">
    <text evidence="3 9">Belongs to the glutathione peroxidase family.</text>
</comment>
<evidence type="ECO:0000256" key="4">
    <source>
        <dbReference type="ARBA" id="ARBA00012310"/>
    </source>
</evidence>
<sequence length="139" mass="16007">MNELLSRYGDDLVILGFPCNQFGHQENGCNGEIINSLRYVRPGNNFETKATIFAKVDVNGDKSHPVFQYLRHHLPTPHDDPVSFVKNPQCIIWSPVTRGDISWNFEKFLIGKDGRPFRRYGPRYQTISLDSDIAELIRK</sequence>
<evidence type="ECO:0000256" key="9">
    <source>
        <dbReference type="RuleBase" id="RU000499"/>
    </source>
</evidence>
<keyword evidence="8 9" id="KW-0560">Oxidoreductase</keyword>
<keyword evidence="6 9" id="KW-0575">Peroxidase</keyword>
<keyword evidence="10" id="KW-1185">Reference proteome</keyword>
<keyword evidence="5" id="KW-0964">Secreted</keyword>
<dbReference type="PANTHER" id="PTHR11592">
    <property type="entry name" value="GLUTATHIONE PEROXIDASE"/>
    <property type="match status" value="1"/>
</dbReference>
<dbReference type="InterPro" id="IPR029760">
    <property type="entry name" value="GPX_CS"/>
</dbReference>
<evidence type="ECO:0000256" key="3">
    <source>
        <dbReference type="ARBA" id="ARBA00006926"/>
    </source>
</evidence>
<dbReference type="PROSITE" id="PS51355">
    <property type="entry name" value="GLUTATHIONE_PEROXID_3"/>
    <property type="match status" value="1"/>
</dbReference>